<dbReference type="EMBL" id="UGLU01000001">
    <property type="protein sequence ID" value="STU52917.1"/>
    <property type="molecule type" value="Genomic_DNA"/>
</dbReference>
<reference evidence="2 3" key="1">
    <citation type="submission" date="2018-06" db="EMBL/GenBank/DDBJ databases">
        <authorList>
            <consortium name="Pathogen Informatics"/>
            <person name="Doyle S."/>
        </authorList>
    </citation>
    <scope>NUCLEOTIDE SEQUENCE [LARGE SCALE GENOMIC DNA]</scope>
    <source>
        <strain evidence="2 3">NCTC5051</strain>
    </source>
</reference>
<comment type="caution">
    <text evidence="2">The sequence shown here is derived from an EMBL/GenBank/DDBJ whole genome shotgun (WGS) entry which is preliminary data.</text>
</comment>
<accession>A0AB74GVR6</accession>
<evidence type="ECO:0000313" key="2">
    <source>
        <dbReference type="EMBL" id="STU52917.1"/>
    </source>
</evidence>
<name>A0AB74GVR6_KLEPN</name>
<sequence>MGWGDYVRNQVEKILLSEGFSVPVAQGGARHAEDLYNRMSQATKKGAIFDDALRHGRLWAEKQTSSTERRAAKRAVRKGSKQAGLF</sequence>
<feature type="compositionally biased region" description="Basic residues" evidence="1">
    <location>
        <begin position="71"/>
        <end position="80"/>
    </location>
</feature>
<gene>
    <name evidence="2" type="ORF">NCTC5051_04006</name>
</gene>
<evidence type="ECO:0000313" key="3">
    <source>
        <dbReference type="Proteomes" id="UP000254141"/>
    </source>
</evidence>
<evidence type="ECO:0000256" key="1">
    <source>
        <dbReference type="SAM" id="MobiDB-lite"/>
    </source>
</evidence>
<feature type="region of interest" description="Disordered" evidence="1">
    <location>
        <begin position="60"/>
        <end position="86"/>
    </location>
</feature>
<organism evidence="2 3">
    <name type="scientific">Klebsiella pneumoniae</name>
    <dbReference type="NCBI Taxonomy" id="573"/>
    <lineage>
        <taxon>Bacteria</taxon>
        <taxon>Pseudomonadati</taxon>
        <taxon>Pseudomonadota</taxon>
        <taxon>Gammaproteobacteria</taxon>
        <taxon>Enterobacterales</taxon>
        <taxon>Enterobacteriaceae</taxon>
        <taxon>Klebsiella/Raoultella group</taxon>
        <taxon>Klebsiella</taxon>
        <taxon>Klebsiella pneumoniae complex</taxon>
    </lineage>
</organism>
<proteinExistence type="predicted"/>
<dbReference type="AlphaFoldDB" id="A0AB74GVR6"/>
<protein>
    <submittedName>
        <fullName evidence="2">Uncharacterized protein</fullName>
    </submittedName>
</protein>
<dbReference type="Proteomes" id="UP000254141">
    <property type="component" value="Unassembled WGS sequence"/>
</dbReference>